<dbReference type="InterPro" id="IPR001661">
    <property type="entry name" value="Glyco_hydro_37"/>
</dbReference>
<dbReference type="AlphaFoldDB" id="A0AAN8XNB5"/>
<dbReference type="PROSITE" id="PS00927">
    <property type="entry name" value="TREHALASE_1"/>
    <property type="match status" value="1"/>
</dbReference>
<dbReference type="Proteomes" id="UP001372834">
    <property type="component" value="Unassembled WGS sequence"/>
</dbReference>
<dbReference type="PROSITE" id="PS00928">
    <property type="entry name" value="TREHALASE_2"/>
    <property type="match status" value="1"/>
</dbReference>
<accession>A0AAN8XNB5</accession>
<dbReference type="GO" id="GO:0004555">
    <property type="term" value="F:alpha,alpha-trehalase activity"/>
    <property type="evidence" value="ECO:0007669"/>
    <property type="project" value="UniProtKB-EC"/>
</dbReference>
<comment type="similarity">
    <text evidence="2 7">Belongs to the glycosyl hydrolase 37 family.</text>
</comment>
<evidence type="ECO:0000256" key="7">
    <source>
        <dbReference type="RuleBase" id="RU361180"/>
    </source>
</evidence>
<evidence type="ECO:0000256" key="5">
    <source>
        <dbReference type="ARBA" id="ARBA00022801"/>
    </source>
</evidence>
<evidence type="ECO:0000313" key="10">
    <source>
        <dbReference type="Proteomes" id="UP001372834"/>
    </source>
</evidence>
<dbReference type="Gene3D" id="1.50.10.10">
    <property type="match status" value="1"/>
</dbReference>
<organism evidence="9 10">
    <name type="scientific">Polyplax serrata</name>
    <name type="common">Common mouse louse</name>
    <dbReference type="NCBI Taxonomy" id="468196"/>
    <lineage>
        <taxon>Eukaryota</taxon>
        <taxon>Metazoa</taxon>
        <taxon>Ecdysozoa</taxon>
        <taxon>Arthropoda</taxon>
        <taxon>Hexapoda</taxon>
        <taxon>Insecta</taxon>
        <taxon>Pterygota</taxon>
        <taxon>Neoptera</taxon>
        <taxon>Paraneoptera</taxon>
        <taxon>Psocodea</taxon>
        <taxon>Troctomorpha</taxon>
        <taxon>Phthiraptera</taxon>
        <taxon>Anoplura</taxon>
        <taxon>Polyplacidae</taxon>
        <taxon>Polyplax</taxon>
    </lineage>
</organism>
<feature type="signal peptide" evidence="8">
    <location>
        <begin position="1"/>
        <end position="49"/>
    </location>
</feature>
<dbReference type="GO" id="GO:0005993">
    <property type="term" value="P:trehalose catabolic process"/>
    <property type="evidence" value="ECO:0007669"/>
    <property type="project" value="TreeGrafter"/>
</dbReference>
<dbReference type="EC" id="3.2.1.28" evidence="3 7"/>
<keyword evidence="8" id="KW-0732">Signal</keyword>
<protein>
    <recommendedName>
        <fullName evidence="4 7">Trehalase</fullName>
        <ecNumber evidence="3 7">3.2.1.28</ecNumber>
    </recommendedName>
    <alternativeName>
        <fullName evidence="7">Alpha-trehalose glucohydrolase</fullName>
    </alternativeName>
</protein>
<evidence type="ECO:0000313" key="9">
    <source>
        <dbReference type="EMBL" id="KAK6644318.1"/>
    </source>
</evidence>
<evidence type="ECO:0000256" key="4">
    <source>
        <dbReference type="ARBA" id="ARBA00019905"/>
    </source>
</evidence>
<dbReference type="InterPro" id="IPR018232">
    <property type="entry name" value="Glyco_hydro_37_CS"/>
</dbReference>
<gene>
    <name evidence="9" type="ORF">RUM43_000585</name>
</gene>
<dbReference type="PANTHER" id="PTHR23403">
    <property type="entry name" value="TREHALASE"/>
    <property type="match status" value="1"/>
</dbReference>
<evidence type="ECO:0000256" key="2">
    <source>
        <dbReference type="ARBA" id="ARBA00005615"/>
    </source>
</evidence>
<dbReference type="EMBL" id="JAWJWE010000001">
    <property type="protein sequence ID" value="KAK6644318.1"/>
    <property type="molecule type" value="Genomic_DNA"/>
</dbReference>
<evidence type="ECO:0000256" key="8">
    <source>
        <dbReference type="SAM" id="SignalP"/>
    </source>
</evidence>
<evidence type="ECO:0000256" key="3">
    <source>
        <dbReference type="ARBA" id="ARBA00012757"/>
    </source>
</evidence>
<keyword evidence="5 7" id="KW-0378">Hydrolase</keyword>
<name>A0AAN8XNB5_POLSC</name>
<dbReference type="SUPFAM" id="SSF48208">
    <property type="entry name" value="Six-hairpin glycosidases"/>
    <property type="match status" value="1"/>
</dbReference>
<comment type="caution">
    <text evidence="9">The sequence shown here is derived from an EMBL/GenBank/DDBJ whole genome shotgun (WGS) entry which is preliminary data.</text>
</comment>
<dbReference type="InterPro" id="IPR008928">
    <property type="entry name" value="6-hairpin_glycosidase_sf"/>
</dbReference>
<sequence length="654" mass="75923">MNLVLLNKADEREKTEWNLPKLTWTMHQKCLPLCFLLSLLCILVTPTLGSEEEQPPPCDNDIYCYGELLHTIQMEHIYPDSKTFVDMKLKFPANVTLENFRTLLNKTNDKPTTDDLADFLKDYFEPVGKEFEEWTPQDWIEDPKFLSNINDPNYKSWAKQLNCLWKFLGKRLIEDVRKNPEFYSIIYVPNPVIVPGGRFREFYYWDSYWIIKGLLLSEMYVTVKGMLENFLSIVERYGHIPNGGRVYYLMRSHPPLLIPMVNSYLEVKNDVEFLKKNLPIMEMEFSYWMTNHSVTVTKSKTNYTLYRYIDRSRGPRPESYREDFLSASSFKTQREKNEYYSELKAAAEAGWDFSSRWFIKNGTNKGNLTDTKTKYIVPVELNSILYWNAQLLSGFWEKLGNDSKASYYANKANEILEAVTKVLWVEEVGVWLDYDILNEKERDYFYPTNFAPLWTGCYNRSNSNYIVKKVLKYIQDKKIMVTFLGGVPATLEHTNEQWDYPNAWPPLQHIMIIGLMNTGDESAKELAYELASRWVVSNYVAFNETGHMYEKYDATVVGGHGTGGEYDVQLGFGWSNGVIIDLLHLFGRRLSSDENNLDTVEDNSLPPEAAAASVASSAELLLPVLLTALVFTGIMRPRLSNDLPLRADDFFNRR</sequence>
<dbReference type="InterPro" id="IPR012341">
    <property type="entry name" value="6hp_glycosidase-like_sf"/>
</dbReference>
<dbReference type="PANTHER" id="PTHR23403:SF1">
    <property type="entry name" value="TREHALASE"/>
    <property type="match status" value="1"/>
</dbReference>
<dbReference type="Pfam" id="PF01204">
    <property type="entry name" value="Trehalase"/>
    <property type="match status" value="1"/>
</dbReference>
<proteinExistence type="inferred from homology"/>
<reference evidence="9 10" key="1">
    <citation type="submission" date="2023-10" db="EMBL/GenBank/DDBJ databases">
        <title>Genomes of two closely related lineages of the louse Polyplax serrata with different host specificities.</title>
        <authorList>
            <person name="Martinu J."/>
            <person name="Tarabai H."/>
            <person name="Stefka J."/>
            <person name="Hypsa V."/>
        </authorList>
    </citation>
    <scope>NUCLEOTIDE SEQUENCE [LARGE SCALE GENOMIC DNA]</scope>
    <source>
        <strain evidence="9">HR10_N</strain>
    </source>
</reference>
<evidence type="ECO:0000256" key="6">
    <source>
        <dbReference type="ARBA" id="ARBA00023295"/>
    </source>
</evidence>
<dbReference type="PRINTS" id="PR00744">
    <property type="entry name" value="GLHYDRLASE37"/>
</dbReference>
<keyword evidence="6 7" id="KW-0326">Glycosidase</keyword>
<feature type="chain" id="PRO_5042934312" description="Trehalase" evidence="8">
    <location>
        <begin position="50"/>
        <end position="654"/>
    </location>
</feature>
<evidence type="ECO:0000256" key="1">
    <source>
        <dbReference type="ARBA" id="ARBA00001576"/>
    </source>
</evidence>
<comment type="catalytic activity">
    <reaction evidence="1 7">
        <text>alpha,alpha-trehalose + H2O = alpha-D-glucose + beta-D-glucose</text>
        <dbReference type="Rhea" id="RHEA:32675"/>
        <dbReference type="ChEBI" id="CHEBI:15377"/>
        <dbReference type="ChEBI" id="CHEBI:15903"/>
        <dbReference type="ChEBI" id="CHEBI:16551"/>
        <dbReference type="ChEBI" id="CHEBI:17925"/>
        <dbReference type="EC" id="3.2.1.28"/>
    </reaction>
</comment>